<evidence type="ECO:0000313" key="2">
    <source>
        <dbReference type="Proteomes" id="UP000789366"/>
    </source>
</evidence>
<dbReference type="EMBL" id="CAJVPW010022251">
    <property type="protein sequence ID" value="CAG8696717.1"/>
    <property type="molecule type" value="Genomic_DNA"/>
</dbReference>
<name>A0ACA9P8Z9_9GLOM</name>
<proteinExistence type="predicted"/>
<sequence>NVNKENMNKLEPKLQNEPEFQNKPELQMSQAIHEISKSQKANANEEQLFQTIRDMPEQQKANALNLFNIMRYLKDINDKNIKLKVENKRFINKNRKLIQKTQSLGASNQHLHNKVFDRISTICSLLSTRISQIRQVLLKATVESLHLIYEFLTGESPKQWLSVSTLSTWHQKISQIEINYAIRQVAQCSAFEQSLWLSEPTEKEIEFAEQLYDDFKVSSETFGLREELLNCLKFEKEFQQFCLTSCSNIY</sequence>
<reference evidence="1" key="1">
    <citation type="submission" date="2021-06" db="EMBL/GenBank/DDBJ databases">
        <authorList>
            <person name="Kallberg Y."/>
            <person name="Tangrot J."/>
            <person name="Rosling A."/>
        </authorList>
    </citation>
    <scope>NUCLEOTIDE SEQUENCE</scope>
    <source>
        <strain evidence="1">28 12/20/2015</strain>
    </source>
</reference>
<comment type="caution">
    <text evidence="1">The sequence shown here is derived from an EMBL/GenBank/DDBJ whole genome shotgun (WGS) entry which is preliminary data.</text>
</comment>
<gene>
    <name evidence="1" type="ORF">SPELUC_LOCUS11057</name>
</gene>
<dbReference type="Proteomes" id="UP000789366">
    <property type="component" value="Unassembled WGS sequence"/>
</dbReference>
<protein>
    <submittedName>
        <fullName evidence="1">4023_t:CDS:1</fullName>
    </submittedName>
</protein>
<accession>A0ACA9P8Z9</accession>
<feature type="non-terminal residue" evidence="1">
    <location>
        <position position="1"/>
    </location>
</feature>
<organism evidence="1 2">
    <name type="scientific">Cetraspora pellucida</name>
    <dbReference type="NCBI Taxonomy" id="1433469"/>
    <lineage>
        <taxon>Eukaryota</taxon>
        <taxon>Fungi</taxon>
        <taxon>Fungi incertae sedis</taxon>
        <taxon>Mucoromycota</taxon>
        <taxon>Glomeromycotina</taxon>
        <taxon>Glomeromycetes</taxon>
        <taxon>Diversisporales</taxon>
        <taxon>Gigasporaceae</taxon>
        <taxon>Cetraspora</taxon>
    </lineage>
</organism>
<evidence type="ECO:0000313" key="1">
    <source>
        <dbReference type="EMBL" id="CAG8696717.1"/>
    </source>
</evidence>
<keyword evidence="2" id="KW-1185">Reference proteome</keyword>
<feature type="non-terminal residue" evidence="1">
    <location>
        <position position="250"/>
    </location>
</feature>